<dbReference type="Proteomes" id="UP000614410">
    <property type="component" value="Unassembled WGS sequence"/>
</dbReference>
<accession>A0A934KHD7</accession>
<proteinExistence type="predicted"/>
<gene>
    <name evidence="1" type="ORF">JF887_14600</name>
</gene>
<dbReference type="AlphaFoldDB" id="A0A934KHD7"/>
<name>A0A934KHD7_9BACT</name>
<evidence type="ECO:0000313" key="1">
    <source>
        <dbReference type="EMBL" id="MBJ7610634.1"/>
    </source>
</evidence>
<comment type="caution">
    <text evidence="1">The sequence shown here is derived from an EMBL/GenBank/DDBJ whole genome shotgun (WGS) entry which is preliminary data.</text>
</comment>
<dbReference type="EMBL" id="JAEKNN010000069">
    <property type="protein sequence ID" value="MBJ7610634.1"/>
    <property type="molecule type" value="Genomic_DNA"/>
</dbReference>
<reference evidence="1 2" key="1">
    <citation type="submission" date="2020-10" db="EMBL/GenBank/DDBJ databases">
        <title>Ca. Dormibacterota MAGs.</title>
        <authorList>
            <person name="Montgomery K."/>
        </authorList>
    </citation>
    <scope>NUCLEOTIDE SEQUENCE [LARGE SCALE GENOMIC DNA]</scope>
    <source>
        <strain evidence="1">Mitchell_Peninsula_5</strain>
    </source>
</reference>
<sequence>MKIPTGAVALRIPIFQAAHAELRDAIEPPWPRWMRDLYELDQAQDEDIDIDAEQTTLPAALGALSEHLHHRLQLIAFVAGGLLREGWELHLDGDALVATRVANPQHALEMLDADGLAGTLCAVAELDSTGWPRLYPGLASSA</sequence>
<protein>
    <submittedName>
        <fullName evidence="1">Uncharacterized protein</fullName>
    </submittedName>
</protein>
<evidence type="ECO:0000313" key="2">
    <source>
        <dbReference type="Proteomes" id="UP000614410"/>
    </source>
</evidence>
<organism evidence="1 2">
    <name type="scientific">Candidatus Amunia macphersoniae</name>
    <dbReference type="NCBI Taxonomy" id="3127014"/>
    <lineage>
        <taxon>Bacteria</taxon>
        <taxon>Bacillati</taxon>
        <taxon>Candidatus Dormiibacterota</taxon>
        <taxon>Candidatus Dormibacteria</taxon>
        <taxon>Candidatus Aeolococcales</taxon>
        <taxon>Candidatus Aeolococcaceae</taxon>
        <taxon>Candidatus Amunia</taxon>
    </lineage>
</organism>